<gene>
    <name evidence="1" type="ORF">BO71DRAFT_401839</name>
</gene>
<protein>
    <submittedName>
        <fullName evidence="1">Uncharacterized protein</fullName>
    </submittedName>
</protein>
<dbReference type="EMBL" id="KZ825965">
    <property type="protein sequence ID" value="PYH90887.1"/>
    <property type="molecule type" value="Genomic_DNA"/>
</dbReference>
<proteinExistence type="predicted"/>
<name>A0A319D8P2_9EURO</name>
<evidence type="ECO:0000313" key="1">
    <source>
        <dbReference type="EMBL" id="PYH90887.1"/>
    </source>
</evidence>
<reference evidence="1 2" key="1">
    <citation type="submission" date="2018-02" db="EMBL/GenBank/DDBJ databases">
        <title>The genomes of Aspergillus section Nigri reveals drivers in fungal speciation.</title>
        <authorList>
            <consortium name="DOE Joint Genome Institute"/>
            <person name="Vesth T.C."/>
            <person name="Nybo J."/>
            <person name="Theobald S."/>
            <person name="Brandl J."/>
            <person name="Frisvad J.C."/>
            <person name="Nielsen K.F."/>
            <person name="Lyhne E.K."/>
            <person name="Kogle M.E."/>
            <person name="Kuo A."/>
            <person name="Riley R."/>
            <person name="Clum A."/>
            <person name="Nolan M."/>
            <person name="Lipzen A."/>
            <person name="Salamov A."/>
            <person name="Henrissat B."/>
            <person name="Wiebenga A."/>
            <person name="De vries R.P."/>
            <person name="Grigoriev I.V."/>
            <person name="Mortensen U.H."/>
            <person name="Andersen M.R."/>
            <person name="Baker S.E."/>
        </authorList>
    </citation>
    <scope>NUCLEOTIDE SEQUENCE [LARGE SCALE GENOMIC DNA]</scope>
    <source>
        <strain evidence="1 2">CBS 707.79</strain>
    </source>
</reference>
<sequence length="74" mass="7896">MPHTIDDLATKPPIGLSGRATIASMAYAAFTTANNCTCTVTTRPMRMCPKAAVRVRMLPAGQPGVLVNHGWDKL</sequence>
<dbReference type="AlphaFoldDB" id="A0A319D8P2"/>
<dbReference type="Proteomes" id="UP000247810">
    <property type="component" value="Unassembled WGS sequence"/>
</dbReference>
<keyword evidence="2" id="KW-1185">Reference proteome</keyword>
<organism evidence="1 2">
    <name type="scientific">Aspergillus ellipticus CBS 707.79</name>
    <dbReference type="NCBI Taxonomy" id="1448320"/>
    <lineage>
        <taxon>Eukaryota</taxon>
        <taxon>Fungi</taxon>
        <taxon>Dikarya</taxon>
        <taxon>Ascomycota</taxon>
        <taxon>Pezizomycotina</taxon>
        <taxon>Eurotiomycetes</taxon>
        <taxon>Eurotiomycetidae</taxon>
        <taxon>Eurotiales</taxon>
        <taxon>Aspergillaceae</taxon>
        <taxon>Aspergillus</taxon>
        <taxon>Aspergillus subgen. Circumdati</taxon>
    </lineage>
</organism>
<accession>A0A319D8P2</accession>
<dbReference type="VEuPathDB" id="FungiDB:BO71DRAFT_401839"/>
<evidence type="ECO:0000313" key="2">
    <source>
        <dbReference type="Proteomes" id="UP000247810"/>
    </source>
</evidence>